<proteinExistence type="predicted"/>
<protein>
    <submittedName>
        <fullName evidence="3">Formylglycine-generating enzyme family protein</fullName>
    </submittedName>
</protein>
<evidence type="ECO:0000256" key="1">
    <source>
        <dbReference type="SAM" id="MobiDB-lite"/>
    </source>
</evidence>
<feature type="domain" description="Sulfatase-modifying factor enzyme-like" evidence="2">
    <location>
        <begin position="53"/>
        <end position="281"/>
    </location>
</feature>
<dbReference type="SUPFAM" id="SSF56436">
    <property type="entry name" value="C-type lectin-like"/>
    <property type="match status" value="1"/>
</dbReference>
<evidence type="ECO:0000313" key="4">
    <source>
        <dbReference type="Proteomes" id="UP000886469"/>
    </source>
</evidence>
<gene>
    <name evidence="3" type="ORF">E4Q08_12605</name>
</gene>
<dbReference type="InterPro" id="IPR005532">
    <property type="entry name" value="SUMF_dom"/>
</dbReference>
<organism evidence="3 4">
    <name type="scientific">Candidatus Accumulibacter contiguus</name>
    <dbReference type="NCBI Taxonomy" id="2954381"/>
    <lineage>
        <taxon>Bacteria</taxon>
        <taxon>Pseudomonadati</taxon>
        <taxon>Pseudomonadota</taxon>
        <taxon>Betaproteobacteria</taxon>
        <taxon>Candidatus Accumulibacter</taxon>
    </lineage>
</organism>
<dbReference type="Pfam" id="PF03781">
    <property type="entry name" value="FGE-sulfatase"/>
    <property type="match status" value="1"/>
</dbReference>
<evidence type="ECO:0000313" key="3">
    <source>
        <dbReference type="EMBL" id="NMQ06034.1"/>
    </source>
</evidence>
<dbReference type="RefSeq" id="WP_169070645.1">
    <property type="nucleotide sequence ID" value="NZ_SPMX01000034.1"/>
</dbReference>
<accession>A0ABX1T8P2</accession>
<dbReference type="EMBL" id="SPMX01000034">
    <property type="protein sequence ID" value="NMQ06034.1"/>
    <property type="molecule type" value="Genomic_DNA"/>
</dbReference>
<dbReference type="Gene3D" id="3.90.1580.10">
    <property type="entry name" value="paralog of FGE (formylglycine-generating enzyme)"/>
    <property type="match status" value="1"/>
</dbReference>
<feature type="region of interest" description="Disordered" evidence="1">
    <location>
        <begin position="1"/>
        <end position="21"/>
    </location>
</feature>
<dbReference type="Proteomes" id="UP000886469">
    <property type="component" value="Unassembled WGS sequence"/>
</dbReference>
<keyword evidence="4" id="KW-1185">Reference proteome</keyword>
<dbReference type="InterPro" id="IPR042095">
    <property type="entry name" value="SUMF_sf"/>
</dbReference>
<feature type="compositionally biased region" description="Basic and acidic residues" evidence="1">
    <location>
        <begin position="285"/>
        <end position="297"/>
    </location>
</feature>
<dbReference type="PANTHER" id="PTHR23150">
    <property type="entry name" value="SULFATASE MODIFYING FACTOR 1, 2"/>
    <property type="match status" value="1"/>
</dbReference>
<dbReference type="InterPro" id="IPR016187">
    <property type="entry name" value="CTDL_fold"/>
</dbReference>
<evidence type="ECO:0000259" key="2">
    <source>
        <dbReference type="Pfam" id="PF03781"/>
    </source>
</evidence>
<feature type="region of interest" description="Disordered" evidence="1">
    <location>
        <begin position="285"/>
        <end position="306"/>
    </location>
</feature>
<comment type="caution">
    <text evidence="3">The sequence shown here is derived from an EMBL/GenBank/DDBJ whole genome shotgun (WGS) entry which is preliminary data.</text>
</comment>
<dbReference type="PANTHER" id="PTHR23150:SF35">
    <property type="entry name" value="BLL6746 PROTEIN"/>
    <property type="match status" value="1"/>
</dbReference>
<sequence>MNRDALVAGTPFPFEDERRPPELPPAGAIAWGDDAYGLWIDVEFAGVVQRFRWIEPGEFWMGSPDDEPEREKDEGPRHRVRLSAGFWLADTTCTQALWMAVMGGENPSGFRDDARNPVENVSWDDVSGADGFLQRVAVRLPGVVAELPTEAEWEYACRAGSETPFHFGATISPAQANYDGNYPYAGGEKGEYRQKTVPVKSFSPNDWGLYEMHGNVWEWCADGLRDYVDETREDPRGPEGEVATRVVRGGSWADEARWLRSASRFGWLRDLRYESRGFRFALRSTRQEQEAGAERLPEASGVTRDA</sequence>
<reference evidence="3" key="1">
    <citation type="submission" date="2019-03" db="EMBL/GenBank/DDBJ databases">
        <title>Metabolic reconstructions from genomes of highly enriched 'Candidatus Accumulibacter' and 'Candidatus Competibacter' bioreactor populations.</title>
        <authorList>
            <person name="Annavajhala M.K."/>
            <person name="Welles L."/>
            <person name="Abbas B."/>
            <person name="Sorokin D."/>
            <person name="Park H."/>
            <person name="Van Loosdrecht M."/>
            <person name="Chandran K."/>
        </authorList>
    </citation>
    <scope>NUCLEOTIDE SEQUENCE</scope>
    <source>
        <strain evidence="3">SBR_L</strain>
    </source>
</reference>
<name>A0ABX1T8P2_9PROT</name>
<dbReference type="InterPro" id="IPR051043">
    <property type="entry name" value="Sulfatase_Mod_Factor_Kinase"/>
</dbReference>